<dbReference type="EMBL" id="HBFK01012312">
    <property type="protein sequence ID" value="CAD8740894.1"/>
    <property type="molecule type" value="Transcribed_RNA"/>
</dbReference>
<organism evidence="10">
    <name type="scientific">Hemiselmis andersenii</name>
    <name type="common">Cryptophyte alga</name>
    <dbReference type="NCBI Taxonomy" id="464988"/>
    <lineage>
        <taxon>Eukaryota</taxon>
        <taxon>Cryptophyceae</taxon>
        <taxon>Cryptomonadales</taxon>
        <taxon>Hemiselmidaceae</taxon>
        <taxon>Hemiselmis</taxon>
    </lineage>
</organism>
<feature type="repeat" description="WD" evidence="7">
    <location>
        <begin position="318"/>
        <end position="359"/>
    </location>
</feature>
<feature type="compositionally biased region" description="Low complexity" evidence="8">
    <location>
        <begin position="45"/>
        <end position="54"/>
    </location>
</feature>
<dbReference type="InterPro" id="IPR056150">
    <property type="entry name" value="WD40_CDC20-Fz"/>
</dbReference>
<protein>
    <recommendedName>
        <fullName evidence="9">CDC20/Fizzy WD40 domain-containing protein</fullName>
    </recommendedName>
</protein>
<dbReference type="GO" id="GO:1905786">
    <property type="term" value="P:positive regulation of anaphase-promoting complex-dependent catabolic process"/>
    <property type="evidence" value="ECO:0007669"/>
    <property type="project" value="TreeGrafter"/>
</dbReference>
<dbReference type="SMART" id="SM00320">
    <property type="entry name" value="WD40"/>
    <property type="match status" value="7"/>
</dbReference>
<dbReference type="GO" id="GO:0005680">
    <property type="term" value="C:anaphase-promoting complex"/>
    <property type="evidence" value="ECO:0007669"/>
    <property type="project" value="TreeGrafter"/>
</dbReference>
<keyword evidence="2 7" id="KW-0853">WD repeat</keyword>
<keyword evidence="6" id="KW-0131">Cell cycle</keyword>
<evidence type="ECO:0000256" key="7">
    <source>
        <dbReference type="PROSITE-ProRule" id="PRU00221"/>
    </source>
</evidence>
<dbReference type="InterPro" id="IPR015943">
    <property type="entry name" value="WD40/YVTN_repeat-like_dom_sf"/>
</dbReference>
<dbReference type="InterPro" id="IPR036322">
    <property type="entry name" value="WD40_repeat_dom_sf"/>
</dbReference>
<dbReference type="PANTHER" id="PTHR19918:SF8">
    <property type="entry name" value="FI02843P"/>
    <property type="match status" value="1"/>
</dbReference>
<evidence type="ECO:0000256" key="2">
    <source>
        <dbReference type="ARBA" id="ARBA00022574"/>
    </source>
</evidence>
<evidence type="ECO:0000256" key="5">
    <source>
        <dbReference type="ARBA" id="ARBA00022776"/>
    </source>
</evidence>
<dbReference type="GO" id="GO:0031145">
    <property type="term" value="P:anaphase-promoting complex-dependent catabolic process"/>
    <property type="evidence" value="ECO:0007669"/>
    <property type="project" value="TreeGrafter"/>
</dbReference>
<evidence type="ECO:0000256" key="3">
    <source>
        <dbReference type="ARBA" id="ARBA00022618"/>
    </source>
</evidence>
<evidence type="ECO:0000256" key="1">
    <source>
        <dbReference type="ARBA" id="ARBA00006445"/>
    </source>
</evidence>
<dbReference type="PANTHER" id="PTHR19918">
    <property type="entry name" value="CELL DIVISION CYCLE 20 CDC20 FIZZY -RELATED"/>
    <property type="match status" value="1"/>
</dbReference>
<dbReference type="SUPFAM" id="SSF50978">
    <property type="entry name" value="WD40 repeat-like"/>
    <property type="match status" value="1"/>
</dbReference>
<sequence>MSAFEISDRKPFGAQNATVGTAAAHNSSSTSSRLPPPPLVRDESASPSPLSSSSGYNCWSPHGLCSSPPSRQRTSPSCALTAKDRFIPCRSPLDANLSHFLLEANHDEQDADSTPTKQDYMNTLKESVLQAQGDAKVLPFRDPRMVRGDTASAAEALQGTSPPSPAQCVLKRRRTSRFIPKSPDKILDAPDLVDDYYLNLLDWSKSNILAVALRQCVFLWNASTDATQKLLETSQPGNIVTSLAWGEEPGGSTLAVGTHSAEVQLWDVAAGRMIRSMQGHRSRVSSLSWSGNTVSSGSRDSVIMHHDVRAPQHRVGELHGHSQEVCGLKWCPQATQLASGGNDNVLNIWEARRNTSRFSINRHQAAVKALAWCPFQTNLLASGGGTADRRICLWNTGNGQCLNEVDTKSQVCAIQWSVHDREFVSSHGFTHNQLILWRYAGAGRVHKVVELTGHQARVLHMAQSPDGTTIVSAAADETLRFWRILGSPTRSAAKLKMEHSTRGLLGANCIR</sequence>
<dbReference type="PROSITE" id="PS50082">
    <property type="entry name" value="WD_REPEATS_2"/>
    <property type="match status" value="2"/>
</dbReference>
<gene>
    <name evidence="10" type="ORF">HAND1043_LOCUS7386</name>
</gene>
<dbReference type="Pfam" id="PF24807">
    <property type="entry name" value="WD40_CDC20-Fz"/>
    <property type="match status" value="1"/>
</dbReference>
<dbReference type="Gene3D" id="2.130.10.10">
    <property type="entry name" value="YVTN repeat-like/Quinoprotein amine dehydrogenase"/>
    <property type="match status" value="1"/>
</dbReference>
<keyword evidence="3" id="KW-0132">Cell division</keyword>
<evidence type="ECO:0000256" key="6">
    <source>
        <dbReference type="ARBA" id="ARBA00023306"/>
    </source>
</evidence>
<evidence type="ECO:0000256" key="8">
    <source>
        <dbReference type="SAM" id="MobiDB-lite"/>
    </source>
</evidence>
<keyword evidence="4" id="KW-0677">Repeat</keyword>
<dbReference type="GO" id="GO:0051301">
    <property type="term" value="P:cell division"/>
    <property type="evidence" value="ECO:0007669"/>
    <property type="project" value="UniProtKB-KW"/>
</dbReference>
<dbReference type="PROSITE" id="PS50294">
    <property type="entry name" value="WD_REPEATS_REGION"/>
    <property type="match status" value="2"/>
</dbReference>
<dbReference type="InterPro" id="IPR001680">
    <property type="entry name" value="WD40_rpt"/>
</dbReference>
<evidence type="ECO:0000259" key="9">
    <source>
        <dbReference type="Pfam" id="PF24807"/>
    </source>
</evidence>
<feature type="compositionally biased region" description="Basic and acidic residues" evidence="8">
    <location>
        <begin position="1"/>
        <end position="11"/>
    </location>
</feature>
<feature type="domain" description="CDC20/Fizzy WD40" evidence="9">
    <location>
        <begin position="187"/>
        <end position="482"/>
    </location>
</feature>
<dbReference type="InterPro" id="IPR033010">
    <property type="entry name" value="Cdc20/Fizzy"/>
</dbReference>
<reference evidence="10" key="1">
    <citation type="submission" date="2021-01" db="EMBL/GenBank/DDBJ databases">
        <authorList>
            <person name="Corre E."/>
            <person name="Pelletier E."/>
            <person name="Niang G."/>
            <person name="Scheremetjew M."/>
            <person name="Finn R."/>
            <person name="Kale V."/>
            <person name="Holt S."/>
            <person name="Cochrane G."/>
            <person name="Meng A."/>
            <person name="Brown T."/>
            <person name="Cohen L."/>
        </authorList>
    </citation>
    <scope>NUCLEOTIDE SEQUENCE</scope>
    <source>
        <strain evidence="10">CCMP441</strain>
    </source>
</reference>
<dbReference type="GO" id="GO:0010997">
    <property type="term" value="F:anaphase-promoting complex binding"/>
    <property type="evidence" value="ECO:0007669"/>
    <property type="project" value="InterPro"/>
</dbReference>
<comment type="similarity">
    <text evidence="1">Belongs to the WD repeat CDC20/Fizzy family.</text>
</comment>
<dbReference type="GO" id="GO:1990757">
    <property type="term" value="F:ubiquitin ligase activator activity"/>
    <property type="evidence" value="ECO:0007669"/>
    <property type="project" value="TreeGrafter"/>
</dbReference>
<feature type="region of interest" description="Disordered" evidence="8">
    <location>
        <begin position="1"/>
        <end position="55"/>
    </location>
</feature>
<feature type="repeat" description="WD" evidence="7">
    <location>
        <begin position="451"/>
        <end position="484"/>
    </location>
</feature>
<accession>A0A6U4K7Y3</accession>
<evidence type="ECO:0000313" key="10">
    <source>
        <dbReference type="EMBL" id="CAD8740894.1"/>
    </source>
</evidence>
<keyword evidence="5" id="KW-0498">Mitosis</keyword>
<evidence type="ECO:0000256" key="4">
    <source>
        <dbReference type="ARBA" id="ARBA00022737"/>
    </source>
</evidence>
<dbReference type="AlphaFoldDB" id="A0A6U4K7Y3"/>
<proteinExistence type="inferred from homology"/>
<name>A0A6U4K7Y3_HEMAN</name>